<evidence type="ECO:0000259" key="2">
    <source>
        <dbReference type="Pfam" id="PF01648"/>
    </source>
</evidence>
<dbReference type="RefSeq" id="XP_017986038.1">
    <property type="nucleotide sequence ID" value="XM_018130549.1"/>
</dbReference>
<gene>
    <name evidence="3" type="ORF">AW171_hschr2851</name>
</gene>
<proteinExistence type="predicted"/>
<evidence type="ECO:0000313" key="4">
    <source>
        <dbReference type="Proteomes" id="UP000243052"/>
    </source>
</evidence>
<dbReference type="SUPFAM" id="SSF56214">
    <property type="entry name" value="4'-phosphopantetheinyl transferase"/>
    <property type="match status" value="1"/>
</dbReference>
<reference evidence="3 4" key="1">
    <citation type="submission" date="2016-01" db="EMBL/GenBank/DDBJ databases">
        <title>Genome sequence of the yeast Holleya sinecauda.</title>
        <authorList>
            <person name="Dietrich F.S."/>
        </authorList>
    </citation>
    <scope>NUCLEOTIDE SEQUENCE [LARGE SCALE GENOMIC DNA]</scope>
    <source>
        <strain evidence="3 4">ATCC 58844</strain>
    </source>
</reference>
<sequence length="192" mass="21925">MISKVQGQTLLGIGSDIVFLPRFRKIIKALPAVHQPSLVCLPSICRKFMHPMETEHLKSLLLRDASNESAAVRYIAGVWATKEAVYKALSSSVVPDHLPPASTIYTKLCYKVNYQDVGRPMVILDPKFRSKTAYKLFWDRYVTNSEFLVTISHDTDYLISFVAHVRNEYMSEMKPCKKQPESLRLMTTKNIN</sequence>
<dbReference type="GeneID" id="28722496"/>
<dbReference type="Proteomes" id="UP000243052">
    <property type="component" value="Chromosome ii"/>
</dbReference>
<dbReference type="InterPro" id="IPR008278">
    <property type="entry name" value="4-PPantetheinyl_Trfase_dom"/>
</dbReference>
<dbReference type="InterPro" id="IPR037143">
    <property type="entry name" value="4-PPantetheinyl_Trfase_dom_sf"/>
</dbReference>
<feature type="domain" description="4'-phosphopantetheinyl transferase" evidence="2">
    <location>
        <begin position="12"/>
        <end position="93"/>
    </location>
</feature>
<accession>A0A109UXN7</accession>
<dbReference type="GO" id="GO:0008897">
    <property type="term" value="F:holo-[acyl-carrier-protein] synthase activity"/>
    <property type="evidence" value="ECO:0007669"/>
    <property type="project" value="InterPro"/>
</dbReference>
<dbReference type="AlphaFoldDB" id="A0A109UXN7"/>
<protein>
    <submittedName>
        <fullName evidence="3">HBR141Cp</fullName>
    </submittedName>
</protein>
<keyword evidence="4" id="KW-1185">Reference proteome</keyword>
<dbReference type="Gene3D" id="3.90.470.20">
    <property type="entry name" value="4'-phosphopantetheinyl transferase domain"/>
    <property type="match status" value="1"/>
</dbReference>
<dbReference type="OrthoDB" id="15433at2759"/>
<evidence type="ECO:0000256" key="1">
    <source>
        <dbReference type="ARBA" id="ARBA00022679"/>
    </source>
</evidence>
<keyword evidence="1" id="KW-0808">Transferase</keyword>
<dbReference type="EMBL" id="CP014242">
    <property type="protein sequence ID" value="AMD19042.1"/>
    <property type="molecule type" value="Genomic_DNA"/>
</dbReference>
<evidence type="ECO:0000313" key="3">
    <source>
        <dbReference type="EMBL" id="AMD19042.1"/>
    </source>
</evidence>
<organism evidence="3 4">
    <name type="scientific">Eremothecium sinecaudum</name>
    <dbReference type="NCBI Taxonomy" id="45286"/>
    <lineage>
        <taxon>Eukaryota</taxon>
        <taxon>Fungi</taxon>
        <taxon>Dikarya</taxon>
        <taxon>Ascomycota</taxon>
        <taxon>Saccharomycotina</taxon>
        <taxon>Saccharomycetes</taxon>
        <taxon>Saccharomycetales</taxon>
        <taxon>Saccharomycetaceae</taxon>
        <taxon>Eremothecium</taxon>
    </lineage>
</organism>
<name>A0A109UXN7_9SACH</name>
<dbReference type="GO" id="GO:0000287">
    <property type="term" value="F:magnesium ion binding"/>
    <property type="evidence" value="ECO:0007669"/>
    <property type="project" value="InterPro"/>
</dbReference>
<dbReference type="Pfam" id="PF01648">
    <property type="entry name" value="ACPS"/>
    <property type="match status" value="1"/>
</dbReference>